<dbReference type="Proteomes" id="UP000076609">
    <property type="component" value="Unassembled WGS sequence"/>
</dbReference>
<evidence type="ECO:0000256" key="1">
    <source>
        <dbReference type="SAM" id="MobiDB-lite"/>
    </source>
</evidence>
<accession>A0ABR5YG27</accession>
<organism evidence="2 3">
    <name type="scientific">Sphingomonas hankookensis</name>
    <dbReference type="NCBI Taxonomy" id="563996"/>
    <lineage>
        <taxon>Bacteria</taxon>
        <taxon>Pseudomonadati</taxon>
        <taxon>Pseudomonadota</taxon>
        <taxon>Alphaproteobacteria</taxon>
        <taxon>Sphingomonadales</taxon>
        <taxon>Sphingomonadaceae</taxon>
        <taxon>Sphingomonas</taxon>
    </lineage>
</organism>
<proteinExistence type="predicted"/>
<gene>
    <name evidence="2" type="ORF">AVT10_09595</name>
</gene>
<reference evidence="3" key="1">
    <citation type="submission" date="2016-01" db="EMBL/GenBank/DDBJ databases">
        <title>Draft genome of Chromobacterium sp. F49.</title>
        <authorList>
            <person name="Hong K.W."/>
        </authorList>
    </citation>
    <scope>NUCLEOTIDE SEQUENCE [LARGE SCALE GENOMIC DNA]</scope>
    <source>
        <strain evidence="3">CN3</strain>
    </source>
</reference>
<keyword evidence="3" id="KW-1185">Reference proteome</keyword>
<dbReference type="RefSeq" id="WP_066688445.1">
    <property type="nucleotide sequence ID" value="NZ_LQQO01000003.1"/>
</dbReference>
<comment type="caution">
    <text evidence="2">The sequence shown here is derived from an EMBL/GenBank/DDBJ whole genome shotgun (WGS) entry which is preliminary data.</text>
</comment>
<protein>
    <submittedName>
        <fullName evidence="2">Uncharacterized protein</fullName>
    </submittedName>
</protein>
<dbReference type="SUPFAM" id="SSF52540">
    <property type="entry name" value="P-loop containing nucleoside triphosphate hydrolases"/>
    <property type="match status" value="1"/>
</dbReference>
<feature type="region of interest" description="Disordered" evidence="1">
    <location>
        <begin position="1"/>
        <end position="28"/>
    </location>
</feature>
<dbReference type="Gene3D" id="3.40.50.300">
    <property type="entry name" value="P-loop containing nucleotide triphosphate hydrolases"/>
    <property type="match status" value="1"/>
</dbReference>
<evidence type="ECO:0000313" key="2">
    <source>
        <dbReference type="EMBL" id="KZE18031.1"/>
    </source>
</evidence>
<name>A0ABR5YG27_9SPHN</name>
<dbReference type="InterPro" id="IPR027417">
    <property type="entry name" value="P-loop_NTPase"/>
</dbReference>
<evidence type="ECO:0000313" key="3">
    <source>
        <dbReference type="Proteomes" id="UP000076609"/>
    </source>
</evidence>
<sequence length="243" mass="25212">MRLKSTVHRQGAGDDSVPGNDDARSLLQMGDPRVDPLVVAAFRSDDMVAKIRAIRAKVIAATSEQNGLNTRIALTAVVGVSPGDAPSVLSANLATVFAQMGTVTGLVDAGLADPAIASLLRVPEAPGVADCLRTPDATITAQRTAIPGLFVVPAGSDAASQASHLERGALVEQVEQWSMPGVRQIIVALPAMGDRVLALGNLLAGFDNVVVVAEKHRTKIADIRRIVDVLDQRGIPVAGSVLV</sequence>
<dbReference type="EMBL" id="LQQO01000003">
    <property type="protein sequence ID" value="KZE18031.1"/>
    <property type="molecule type" value="Genomic_DNA"/>
</dbReference>